<reference evidence="2 3" key="1">
    <citation type="submission" date="2019-09" db="EMBL/GenBank/DDBJ databases">
        <title>Mumia zhuanghuii sp. nov. isolated from the intestinal contents of plateau pika (Ochotona curzoniae) in the Qinghai-Tibet plateau of China.</title>
        <authorList>
            <person name="Tian Z."/>
        </authorList>
    </citation>
    <scope>NUCLEOTIDE SEQUENCE [LARGE SCALE GENOMIC DNA]</scope>
    <source>
        <strain evidence="3">350</strain>
    </source>
</reference>
<feature type="transmembrane region" description="Helical" evidence="1">
    <location>
        <begin position="169"/>
        <end position="189"/>
    </location>
</feature>
<keyword evidence="1" id="KW-0812">Transmembrane</keyword>
<comment type="caution">
    <text evidence="2">The sequence shown here is derived from an EMBL/GenBank/DDBJ whole genome shotgun (WGS) entry which is preliminary data.</text>
</comment>
<dbReference type="Proteomes" id="UP000307768">
    <property type="component" value="Unassembled WGS sequence"/>
</dbReference>
<dbReference type="GO" id="GO:0022857">
    <property type="term" value="F:transmembrane transporter activity"/>
    <property type="evidence" value="ECO:0007669"/>
    <property type="project" value="InterPro"/>
</dbReference>
<dbReference type="RefSeq" id="WP_149767310.1">
    <property type="nucleotide sequence ID" value="NZ_VDFQ02000001.1"/>
</dbReference>
<evidence type="ECO:0000313" key="3">
    <source>
        <dbReference type="Proteomes" id="UP000307768"/>
    </source>
</evidence>
<dbReference type="AlphaFoldDB" id="A0A5Q6S2M6"/>
<dbReference type="EMBL" id="VDFQ02000001">
    <property type="protein sequence ID" value="KAA1424471.1"/>
    <property type="molecule type" value="Genomic_DNA"/>
</dbReference>
<gene>
    <name evidence="2" type="ORF">FE697_000610</name>
</gene>
<dbReference type="OrthoDB" id="5185518at2"/>
<evidence type="ECO:0000256" key="1">
    <source>
        <dbReference type="SAM" id="Phobius"/>
    </source>
</evidence>
<feature type="transmembrane region" description="Helical" evidence="1">
    <location>
        <begin position="47"/>
        <end position="66"/>
    </location>
</feature>
<protein>
    <submittedName>
        <fullName evidence="2">ECF transporter S component</fullName>
    </submittedName>
</protein>
<dbReference type="Pfam" id="PF12822">
    <property type="entry name" value="ECF_trnsprt"/>
    <property type="match status" value="1"/>
</dbReference>
<dbReference type="InterPro" id="IPR017196">
    <property type="entry name" value="ECF_substrate-spec_UCP037395"/>
</dbReference>
<evidence type="ECO:0000313" key="2">
    <source>
        <dbReference type="EMBL" id="KAA1424471.1"/>
    </source>
</evidence>
<feature type="transmembrane region" description="Helical" evidence="1">
    <location>
        <begin position="138"/>
        <end position="157"/>
    </location>
</feature>
<sequence length="286" mass="29695">MSTPRTAIALRPRSTAVLVVASIAGLAMFGWPLLFEPSSGQQDAQSPMYFVLLLPLLILVVLAELSEGGMDAKALAMLGVLSAIQCGLRALSAGTAGLDLVFFLLILGGRVFGAGFGFLLGCTSLFASALLTAGVGPWLPFQMMCAAWLGLGAGLLPKRVTGKREIAMLAAYGVFSAYFYGALLNLWFWPFLAGVDPSGEQGLAFVPGASLAENLQRFFWFTLLTSSGSWDTGRAITNAVAIVVLGPAVLLTLRRAARRASFGRAATFGRSGAGSPGAGAASRVGP</sequence>
<dbReference type="InterPro" id="IPR024529">
    <property type="entry name" value="ECF_trnsprt_substrate-spec"/>
</dbReference>
<organism evidence="2 3">
    <name type="scientific">Mumia zhuanghuii</name>
    <dbReference type="NCBI Taxonomy" id="2585211"/>
    <lineage>
        <taxon>Bacteria</taxon>
        <taxon>Bacillati</taxon>
        <taxon>Actinomycetota</taxon>
        <taxon>Actinomycetes</taxon>
        <taxon>Propionibacteriales</taxon>
        <taxon>Nocardioidaceae</taxon>
        <taxon>Mumia</taxon>
    </lineage>
</organism>
<feature type="transmembrane region" description="Helical" evidence="1">
    <location>
        <begin position="100"/>
        <end position="126"/>
    </location>
</feature>
<keyword evidence="1" id="KW-1133">Transmembrane helix</keyword>
<proteinExistence type="predicted"/>
<feature type="transmembrane region" description="Helical" evidence="1">
    <location>
        <begin position="15"/>
        <end position="35"/>
    </location>
</feature>
<name>A0A5Q6S2M6_9ACTN</name>
<dbReference type="Gene3D" id="1.10.1760.20">
    <property type="match status" value="1"/>
</dbReference>
<accession>A0A5Q6S2M6</accession>
<dbReference type="PIRSF" id="PIRSF037395">
    <property type="entry name" value="UCP037395_ABCper"/>
    <property type="match status" value="1"/>
</dbReference>
<keyword evidence="1" id="KW-0472">Membrane</keyword>
<feature type="transmembrane region" description="Helical" evidence="1">
    <location>
        <begin position="235"/>
        <end position="253"/>
    </location>
</feature>